<name>A0A835V5Y9_VANPL</name>
<comment type="similarity">
    <text evidence="2">Belongs to the ARR-like family.</text>
</comment>
<evidence type="ECO:0000256" key="7">
    <source>
        <dbReference type="PROSITE-ProRule" id="PRU00357"/>
    </source>
</evidence>
<feature type="domain" description="CCT" evidence="10">
    <location>
        <begin position="424"/>
        <end position="466"/>
    </location>
</feature>
<keyword evidence="4" id="KW-0090">Biological rhythms</keyword>
<dbReference type="InterPro" id="IPR011006">
    <property type="entry name" value="CheY-like_superfamily"/>
</dbReference>
<evidence type="ECO:0000259" key="10">
    <source>
        <dbReference type="PROSITE" id="PS51017"/>
    </source>
</evidence>
<comment type="caution">
    <text evidence="6">Lacks conserved residue(s) required for the propagation of feature annotation.</text>
</comment>
<accession>A0A835V5Y9</accession>
<evidence type="ECO:0000256" key="8">
    <source>
        <dbReference type="SAM" id="MobiDB-lite"/>
    </source>
</evidence>
<comment type="subcellular location">
    <subcellularLocation>
        <location evidence="1 7">Nucleus</location>
    </subcellularLocation>
</comment>
<evidence type="ECO:0000256" key="5">
    <source>
        <dbReference type="ARBA" id="ARBA00023242"/>
    </source>
</evidence>
<keyword evidence="5 7" id="KW-0539">Nucleus</keyword>
<dbReference type="Gene3D" id="3.40.50.2300">
    <property type="match status" value="1"/>
</dbReference>
<proteinExistence type="inferred from homology"/>
<feature type="compositionally biased region" description="Basic and acidic residues" evidence="8">
    <location>
        <begin position="185"/>
        <end position="205"/>
    </location>
</feature>
<feature type="region of interest" description="Disordered" evidence="8">
    <location>
        <begin position="181"/>
        <end position="205"/>
    </location>
</feature>
<dbReference type="GO" id="GO:0009736">
    <property type="term" value="P:cytokinin-activated signaling pathway"/>
    <property type="evidence" value="ECO:0007669"/>
    <property type="project" value="InterPro"/>
</dbReference>
<organism evidence="11 12">
    <name type="scientific">Vanilla planifolia</name>
    <name type="common">Vanilla</name>
    <dbReference type="NCBI Taxonomy" id="51239"/>
    <lineage>
        <taxon>Eukaryota</taxon>
        <taxon>Viridiplantae</taxon>
        <taxon>Streptophyta</taxon>
        <taxon>Embryophyta</taxon>
        <taxon>Tracheophyta</taxon>
        <taxon>Spermatophyta</taxon>
        <taxon>Magnoliopsida</taxon>
        <taxon>Liliopsida</taxon>
        <taxon>Asparagales</taxon>
        <taxon>Orchidaceae</taxon>
        <taxon>Vanilloideae</taxon>
        <taxon>Vanilleae</taxon>
        <taxon>Vanilla</taxon>
    </lineage>
</organism>
<evidence type="ECO:0000256" key="2">
    <source>
        <dbReference type="ARBA" id="ARBA00010330"/>
    </source>
</evidence>
<evidence type="ECO:0000256" key="6">
    <source>
        <dbReference type="PROSITE-ProRule" id="PRU00169"/>
    </source>
</evidence>
<dbReference type="Pfam" id="PF06203">
    <property type="entry name" value="CCT"/>
    <property type="match status" value="1"/>
</dbReference>
<dbReference type="PROSITE" id="PS50110">
    <property type="entry name" value="RESPONSE_REGULATORY"/>
    <property type="match status" value="1"/>
</dbReference>
<evidence type="ECO:0000256" key="4">
    <source>
        <dbReference type="ARBA" id="ARBA00023108"/>
    </source>
</evidence>
<feature type="domain" description="Response regulatory" evidence="9">
    <location>
        <begin position="25"/>
        <end position="143"/>
    </location>
</feature>
<dbReference type="InterPro" id="IPR001789">
    <property type="entry name" value="Sig_transdc_resp-reg_receiver"/>
</dbReference>
<dbReference type="GO" id="GO:0005634">
    <property type="term" value="C:nucleus"/>
    <property type="evidence" value="ECO:0007669"/>
    <property type="project" value="UniProtKB-SubCell"/>
</dbReference>
<keyword evidence="12" id="KW-1185">Reference proteome</keyword>
<dbReference type="SUPFAM" id="SSF52172">
    <property type="entry name" value="CheY-like"/>
    <property type="match status" value="1"/>
</dbReference>
<dbReference type="PROSITE" id="PS51017">
    <property type="entry name" value="CCT"/>
    <property type="match status" value="1"/>
</dbReference>
<dbReference type="InterPro" id="IPR010402">
    <property type="entry name" value="CCT_domain"/>
</dbReference>
<dbReference type="GO" id="GO:0048511">
    <property type="term" value="P:rhythmic process"/>
    <property type="evidence" value="ECO:0007669"/>
    <property type="project" value="UniProtKB-KW"/>
</dbReference>
<evidence type="ECO:0000259" key="9">
    <source>
        <dbReference type="PROSITE" id="PS50110"/>
    </source>
</evidence>
<protein>
    <submittedName>
        <fullName evidence="11">Uncharacterized protein</fullName>
    </submittedName>
</protein>
<dbReference type="AlphaFoldDB" id="A0A835V5Y9"/>
<dbReference type="SMART" id="SM00448">
    <property type="entry name" value="REC"/>
    <property type="match status" value="1"/>
</dbReference>
<evidence type="ECO:0000256" key="3">
    <source>
        <dbReference type="ARBA" id="ARBA00023012"/>
    </source>
</evidence>
<evidence type="ECO:0000313" key="12">
    <source>
        <dbReference type="Proteomes" id="UP000636800"/>
    </source>
</evidence>
<dbReference type="InterPro" id="IPR045279">
    <property type="entry name" value="ARR-like"/>
</dbReference>
<keyword evidence="3" id="KW-0902">Two-component regulatory system</keyword>
<feature type="region of interest" description="Disordered" evidence="8">
    <location>
        <begin position="475"/>
        <end position="511"/>
    </location>
</feature>
<reference evidence="11 12" key="1">
    <citation type="journal article" date="2020" name="Nat. Food">
        <title>A phased Vanilla planifolia genome enables genetic improvement of flavour and production.</title>
        <authorList>
            <person name="Hasing T."/>
            <person name="Tang H."/>
            <person name="Brym M."/>
            <person name="Khazi F."/>
            <person name="Huang T."/>
            <person name="Chambers A.H."/>
        </authorList>
    </citation>
    <scope>NUCLEOTIDE SEQUENCE [LARGE SCALE GENOMIC DNA]</scope>
    <source>
        <tissue evidence="11">Leaf</tissue>
    </source>
</reference>
<comment type="caution">
    <text evidence="11">The sequence shown here is derived from an EMBL/GenBank/DDBJ whole genome shotgun (WGS) entry which is preliminary data.</text>
</comment>
<dbReference type="Pfam" id="PF00072">
    <property type="entry name" value="Response_reg"/>
    <property type="match status" value="1"/>
</dbReference>
<dbReference type="PANTHER" id="PTHR43874:SF1">
    <property type="entry name" value="TWO-COMPONENT RESPONSE REGULATOR-LIKE APRR1"/>
    <property type="match status" value="1"/>
</dbReference>
<sequence>MEASGRHEAGDAGSHRFHLDRSKITVLLCDNDPKSSKDILQLLCKCSYQVTTVRTARQVIDLLTTHEADIDIVLSEVDLPLAKGLKLLKCITKKKNLRRIPIVMMSCHDEVSVVVKCLRLGAADYLVKPLRTNELLNLWTHTWRRRRMLGLADKDIFGQDIEFILSDPSDISTNSMTLLSEETDDKTRRGHPEVTVEEQKKHEPDASVMEPAQNIMAKEANALEDADRDRVGQIFSWPKKTNLKIGESSAFFTYVKSSPPARYSTCSRHLLETDVLNGQENPLIRGNADDHSKQGIQEYQYGGKPFPNSENASTELPITWYSTENAQSLSGTEGYVPRMQPIFTLPFFFHGQPSSIYGSQDTLNNLHVKSSASFKPHHGHIVQHFAYHPCGINLPSGDASPAHVWPASSGLQVQGPKCGSTERRAAAIIKFRQKKKERCYDKKIRYVNRQKLAEKRPRVRGQFVRQVNGMDVQHNDLATTKDYDWEEDADEPLSSRELEIVSSPEIDASEC</sequence>
<dbReference type="Proteomes" id="UP000636800">
    <property type="component" value="Unassembled WGS sequence"/>
</dbReference>
<dbReference type="GO" id="GO:0000160">
    <property type="term" value="P:phosphorelay signal transduction system"/>
    <property type="evidence" value="ECO:0007669"/>
    <property type="project" value="UniProtKB-KW"/>
</dbReference>
<dbReference type="OrthoDB" id="2020544at2759"/>
<gene>
    <name evidence="11" type="ORF">HPP92_009069</name>
</gene>
<evidence type="ECO:0000256" key="1">
    <source>
        <dbReference type="ARBA" id="ARBA00004123"/>
    </source>
</evidence>
<evidence type="ECO:0000313" key="11">
    <source>
        <dbReference type="EMBL" id="KAG0484990.1"/>
    </source>
</evidence>
<dbReference type="EMBL" id="JADCNL010000004">
    <property type="protein sequence ID" value="KAG0484990.1"/>
    <property type="molecule type" value="Genomic_DNA"/>
</dbReference>
<dbReference type="PANTHER" id="PTHR43874">
    <property type="entry name" value="TWO-COMPONENT RESPONSE REGULATOR"/>
    <property type="match status" value="1"/>
</dbReference>